<name>A0A6N8FZX2_9CHRO</name>
<dbReference type="RefSeq" id="WP_105218313.1">
    <property type="nucleotide sequence ID" value="NZ_CAWPEY010000031.1"/>
</dbReference>
<organism evidence="2 3">
    <name type="scientific">Gloeocapsopsis dulcis AAB1 = 1H9</name>
    <dbReference type="NCBI Taxonomy" id="1433147"/>
    <lineage>
        <taxon>Bacteria</taxon>
        <taxon>Bacillati</taxon>
        <taxon>Cyanobacteriota</taxon>
        <taxon>Cyanophyceae</taxon>
        <taxon>Oscillatoriophycideae</taxon>
        <taxon>Chroococcales</taxon>
        <taxon>Chroococcaceae</taxon>
        <taxon>Gloeocapsopsis</taxon>
        <taxon>Gloeocapsopsis dulcis</taxon>
    </lineage>
</organism>
<dbReference type="AlphaFoldDB" id="A0A6N8FZX2"/>
<evidence type="ECO:0000313" key="3">
    <source>
        <dbReference type="Proteomes" id="UP000441797"/>
    </source>
</evidence>
<evidence type="ECO:0000313" key="2">
    <source>
        <dbReference type="EMBL" id="MUL37875.1"/>
    </source>
</evidence>
<feature type="compositionally biased region" description="Basic and acidic residues" evidence="1">
    <location>
        <begin position="44"/>
        <end position="59"/>
    </location>
</feature>
<comment type="caution">
    <text evidence="2">The sequence shown here is derived from an EMBL/GenBank/DDBJ whole genome shotgun (WGS) entry which is preliminary data.</text>
</comment>
<feature type="region of interest" description="Disordered" evidence="1">
    <location>
        <begin position="30"/>
        <end position="61"/>
    </location>
</feature>
<gene>
    <name evidence="2" type="ORF">BWI75_16460</name>
</gene>
<reference evidence="2 3" key="1">
    <citation type="journal article" date="2019" name="Front. Microbiol.">
        <title>Genomic Features for Desiccation Tolerance and Sugar Biosynthesis in the Extremophile Gloeocapsopsis sp. UTEX B3054.</title>
        <authorList>
            <person name="Urrejola C."/>
            <person name="Alcorta J."/>
            <person name="Salas L."/>
            <person name="Vasquez M."/>
            <person name="Polz M.F."/>
            <person name="Vicuna R."/>
            <person name="Diez B."/>
        </authorList>
    </citation>
    <scope>NUCLEOTIDE SEQUENCE [LARGE SCALE GENOMIC DNA]</scope>
    <source>
        <strain evidence="2 3">1H9</strain>
    </source>
</reference>
<dbReference type="Proteomes" id="UP000441797">
    <property type="component" value="Unassembled WGS sequence"/>
</dbReference>
<dbReference type="EMBL" id="NAPY01000028">
    <property type="protein sequence ID" value="MUL37875.1"/>
    <property type="molecule type" value="Genomic_DNA"/>
</dbReference>
<accession>A0A6N8FZX2</accession>
<sequence length="86" mass="9690">MQGCPESVNVPQRRMPAIITGFLGSRKSQSRHVLQLSDQQSNLKENRSEPQNKKGDRPSCENQSVFIRRNLNVEDIKAQLVACIAI</sequence>
<protein>
    <submittedName>
        <fullName evidence="2">Uncharacterized protein</fullName>
    </submittedName>
</protein>
<keyword evidence="3" id="KW-1185">Reference proteome</keyword>
<evidence type="ECO:0000256" key="1">
    <source>
        <dbReference type="SAM" id="MobiDB-lite"/>
    </source>
</evidence>
<proteinExistence type="predicted"/>